<evidence type="ECO:0000256" key="13">
    <source>
        <dbReference type="SAM" id="MobiDB-lite"/>
    </source>
</evidence>
<evidence type="ECO:0000256" key="11">
    <source>
        <dbReference type="ARBA" id="ARBA00022917"/>
    </source>
</evidence>
<keyword evidence="7" id="KW-0378">Hydrolase</keyword>
<keyword evidence="3" id="KW-0820">tRNA-binding</keyword>
<evidence type="ECO:0000256" key="4">
    <source>
        <dbReference type="ARBA" id="ARBA00022730"/>
    </source>
</evidence>
<dbReference type="PANTHER" id="PTHR42855">
    <property type="entry name" value="ABC TRANSPORTER ATP-BINDING SUBUNIT"/>
    <property type="match status" value="1"/>
</dbReference>
<dbReference type="STRING" id="1075417.SAMN05421823_105173"/>
<dbReference type="Pfam" id="PF12848">
    <property type="entry name" value="ABC_tran_Xtn"/>
    <property type="match status" value="1"/>
</dbReference>
<dbReference type="OrthoDB" id="1521973at2"/>
<protein>
    <submittedName>
        <fullName evidence="15">ATP-binding cassette, subfamily F, uup</fullName>
    </submittedName>
</protein>
<evidence type="ECO:0000256" key="12">
    <source>
        <dbReference type="SAM" id="Coils"/>
    </source>
</evidence>
<feature type="domain" description="ABC transporter" evidence="14">
    <location>
        <begin position="5"/>
        <end position="248"/>
    </location>
</feature>
<keyword evidence="10" id="KW-0694">RNA-binding</keyword>
<dbReference type="Gene3D" id="3.40.50.300">
    <property type="entry name" value="P-loop containing nucleotide triphosphate hydrolases"/>
    <property type="match status" value="2"/>
</dbReference>
<evidence type="ECO:0000256" key="10">
    <source>
        <dbReference type="ARBA" id="ARBA00022884"/>
    </source>
</evidence>
<dbReference type="GO" id="GO:0019843">
    <property type="term" value="F:rRNA binding"/>
    <property type="evidence" value="ECO:0007669"/>
    <property type="project" value="UniProtKB-KW"/>
</dbReference>
<keyword evidence="11" id="KW-0648">Protein biosynthesis</keyword>
<evidence type="ECO:0000313" key="16">
    <source>
        <dbReference type="Proteomes" id="UP000198510"/>
    </source>
</evidence>
<dbReference type="AlphaFoldDB" id="A0A1G9J1T5"/>
<name>A0A1G9J1T5_9BACT</name>
<feature type="domain" description="ABC transporter" evidence="14">
    <location>
        <begin position="313"/>
        <end position="531"/>
    </location>
</feature>
<keyword evidence="5" id="KW-0677">Repeat</keyword>
<keyword evidence="9" id="KW-0810">Translation regulation</keyword>
<evidence type="ECO:0000313" key="15">
    <source>
        <dbReference type="EMBL" id="SDL31315.1"/>
    </source>
</evidence>
<dbReference type="InterPro" id="IPR032524">
    <property type="entry name" value="ABC_tran_C"/>
</dbReference>
<evidence type="ECO:0000256" key="5">
    <source>
        <dbReference type="ARBA" id="ARBA00022737"/>
    </source>
</evidence>
<dbReference type="SUPFAM" id="SSF52540">
    <property type="entry name" value="P-loop containing nucleoside triphosphate hydrolases"/>
    <property type="match status" value="2"/>
</dbReference>
<dbReference type="InterPro" id="IPR003593">
    <property type="entry name" value="AAA+_ATPase"/>
</dbReference>
<gene>
    <name evidence="15" type="ORF">SAMN05421823_105173</name>
</gene>
<dbReference type="SMART" id="SM00382">
    <property type="entry name" value="AAA"/>
    <property type="match status" value="2"/>
</dbReference>
<dbReference type="GO" id="GO:0003677">
    <property type="term" value="F:DNA binding"/>
    <property type="evidence" value="ECO:0007669"/>
    <property type="project" value="InterPro"/>
</dbReference>
<dbReference type="PANTHER" id="PTHR42855:SF1">
    <property type="entry name" value="ABC TRANSPORTER DOMAIN-CONTAINING PROTEIN"/>
    <property type="match status" value="1"/>
</dbReference>
<dbReference type="PROSITE" id="PS50893">
    <property type="entry name" value="ABC_TRANSPORTER_2"/>
    <property type="match status" value="2"/>
</dbReference>
<dbReference type="Pfam" id="PF16326">
    <property type="entry name" value="ABC_tran_CTD"/>
    <property type="match status" value="1"/>
</dbReference>
<dbReference type="GO" id="GO:0006412">
    <property type="term" value="P:translation"/>
    <property type="evidence" value="ECO:0007669"/>
    <property type="project" value="UniProtKB-KW"/>
</dbReference>
<keyword evidence="2" id="KW-0963">Cytoplasm</keyword>
<sequence length="627" mass="70746">MPVFLSAHEISKTYGDRWLFHRVSLGVSQGDKVALVGVNGSGKSTLLKVLAGLIPPDEGEVAVTAGIRVGMMSQNPTFHEDATVLDNVLSMDHPLALAVKAYEQALTGGKAAEITAATLRMDEQQAWEFETQIRQTLTQLGVPDLHQVVRQLSGGQRKRLDLARVLLSEPDLLILDEPTNHLDLATIEWLEGHLASRQQTLLLVTHDRYFLERITNVIVELNEGQLYRYEGNYAYFLEKKEERQAQQASETDKARNLMRRELEWMRRQPKARGTKSQARIDAFYELEKKAQGPGQKAGLDLSVPTARQGKKIMEVEDLQKSLGGKRLVDDFSYAFKRKDRIGIIGPNGTGKTTFLRLLTGQLSPDAGVVDVGSTTVFGYYEQEVFDLPADKRVIDVVKETAEVMTVGKGETVSASQLLQRFQFPPARQYTPVGKLSGGEQRRIQLLRVLIRQPNFLILDEPTNDLDLITLNLLEEFLLDFEGCLLIVSHDRYFMDRLVEHLFVFEGDGKIRNFPGNYTDYRAFAQQQEATAAEVKWAEEKNRPTPTPSTAPKTSSAKKLSFKEQREYESLEAEIDSLEGRKAELIQLLSSGSENHEDLTQWAQQIETLDAELEQKTDRWLELSERAE</sequence>
<dbReference type="InterPro" id="IPR027417">
    <property type="entry name" value="P-loop_NTPase"/>
</dbReference>
<dbReference type="InterPro" id="IPR017871">
    <property type="entry name" value="ABC_transporter-like_CS"/>
</dbReference>
<evidence type="ECO:0000256" key="3">
    <source>
        <dbReference type="ARBA" id="ARBA00022555"/>
    </source>
</evidence>
<dbReference type="FunFam" id="3.40.50.300:FF:000011">
    <property type="entry name" value="Putative ABC transporter ATP-binding component"/>
    <property type="match status" value="1"/>
</dbReference>
<dbReference type="GO" id="GO:0006417">
    <property type="term" value="P:regulation of translation"/>
    <property type="evidence" value="ECO:0007669"/>
    <property type="project" value="UniProtKB-KW"/>
</dbReference>
<evidence type="ECO:0000256" key="7">
    <source>
        <dbReference type="ARBA" id="ARBA00022801"/>
    </source>
</evidence>
<dbReference type="Proteomes" id="UP000198510">
    <property type="component" value="Unassembled WGS sequence"/>
</dbReference>
<organism evidence="15 16">
    <name type="scientific">Catalinimonas alkaloidigena</name>
    <dbReference type="NCBI Taxonomy" id="1075417"/>
    <lineage>
        <taxon>Bacteria</taxon>
        <taxon>Pseudomonadati</taxon>
        <taxon>Bacteroidota</taxon>
        <taxon>Cytophagia</taxon>
        <taxon>Cytophagales</taxon>
        <taxon>Catalimonadaceae</taxon>
        <taxon>Catalinimonas</taxon>
    </lineage>
</organism>
<keyword evidence="6" id="KW-0547">Nucleotide-binding</keyword>
<evidence type="ECO:0000259" key="14">
    <source>
        <dbReference type="PROSITE" id="PS50893"/>
    </source>
</evidence>
<evidence type="ECO:0000256" key="1">
    <source>
        <dbReference type="ARBA" id="ARBA00005868"/>
    </source>
</evidence>
<feature type="region of interest" description="Disordered" evidence="13">
    <location>
        <begin position="535"/>
        <end position="560"/>
    </location>
</feature>
<reference evidence="15 16" key="1">
    <citation type="submission" date="2016-10" db="EMBL/GenBank/DDBJ databases">
        <authorList>
            <person name="de Groot N.N."/>
        </authorList>
    </citation>
    <scope>NUCLEOTIDE SEQUENCE [LARGE SCALE GENOMIC DNA]</scope>
    <source>
        <strain evidence="15 16">DSM 25186</strain>
    </source>
</reference>
<dbReference type="RefSeq" id="WP_089683197.1">
    <property type="nucleotide sequence ID" value="NZ_FNFO01000005.1"/>
</dbReference>
<keyword evidence="4" id="KW-0699">rRNA-binding</keyword>
<dbReference type="InterPro" id="IPR003439">
    <property type="entry name" value="ABC_transporter-like_ATP-bd"/>
</dbReference>
<keyword evidence="8 15" id="KW-0067">ATP-binding</keyword>
<dbReference type="GO" id="GO:0000049">
    <property type="term" value="F:tRNA binding"/>
    <property type="evidence" value="ECO:0007669"/>
    <property type="project" value="UniProtKB-KW"/>
</dbReference>
<dbReference type="GO" id="GO:0005524">
    <property type="term" value="F:ATP binding"/>
    <property type="evidence" value="ECO:0007669"/>
    <property type="project" value="UniProtKB-KW"/>
</dbReference>
<dbReference type="CDD" id="cd03221">
    <property type="entry name" value="ABCF_EF-3"/>
    <property type="match status" value="2"/>
</dbReference>
<dbReference type="FunFam" id="3.40.50.300:FF:000183">
    <property type="entry name" value="ABC transporter ATP-binding protein yjjK"/>
    <property type="match status" value="1"/>
</dbReference>
<feature type="coiled-coil region" evidence="12">
    <location>
        <begin position="560"/>
        <end position="618"/>
    </location>
</feature>
<dbReference type="InterPro" id="IPR051309">
    <property type="entry name" value="ABCF_ATPase"/>
</dbReference>
<evidence type="ECO:0000256" key="6">
    <source>
        <dbReference type="ARBA" id="ARBA00022741"/>
    </source>
</evidence>
<dbReference type="Pfam" id="PF00005">
    <property type="entry name" value="ABC_tran"/>
    <property type="match status" value="2"/>
</dbReference>
<evidence type="ECO:0000256" key="2">
    <source>
        <dbReference type="ARBA" id="ARBA00022490"/>
    </source>
</evidence>
<feature type="compositionally biased region" description="Low complexity" evidence="13">
    <location>
        <begin position="547"/>
        <end position="558"/>
    </location>
</feature>
<evidence type="ECO:0000256" key="8">
    <source>
        <dbReference type="ARBA" id="ARBA00022840"/>
    </source>
</evidence>
<keyword evidence="12" id="KW-0175">Coiled coil</keyword>
<comment type="similarity">
    <text evidence="1">Belongs to the ABC transporter superfamily. ABCF family. Translational throttle EttA subfamily.</text>
</comment>
<accession>A0A1G9J1T5</accession>
<keyword evidence="16" id="KW-1185">Reference proteome</keyword>
<dbReference type="GO" id="GO:0016887">
    <property type="term" value="F:ATP hydrolysis activity"/>
    <property type="evidence" value="ECO:0007669"/>
    <property type="project" value="InterPro"/>
</dbReference>
<dbReference type="InterPro" id="IPR032781">
    <property type="entry name" value="ABC_tran_Xtn"/>
</dbReference>
<proteinExistence type="inferred from homology"/>
<dbReference type="PROSITE" id="PS00211">
    <property type="entry name" value="ABC_TRANSPORTER_1"/>
    <property type="match status" value="2"/>
</dbReference>
<evidence type="ECO:0000256" key="9">
    <source>
        <dbReference type="ARBA" id="ARBA00022845"/>
    </source>
</evidence>
<dbReference type="Gene3D" id="1.10.287.380">
    <property type="entry name" value="Valyl-tRNA synthetase, C-terminal domain"/>
    <property type="match status" value="1"/>
</dbReference>
<dbReference type="EMBL" id="FNFO01000005">
    <property type="protein sequence ID" value="SDL31315.1"/>
    <property type="molecule type" value="Genomic_DNA"/>
</dbReference>
<dbReference type="InterPro" id="IPR037118">
    <property type="entry name" value="Val-tRNA_synth_C_sf"/>
</dbReference>